<evidence type="ECO:0000256" key="1">
    <source>
        <dbReference type="SAM" id="MobiDB-lite"/>
    </source>
</evidence>
<feature type="compositionally biased region" description="Basic and acidic residues" evidence="1">
    <location>
        <begin position="22"/>
        <end position="44"/>
    </location>
</feature>
<dbReference type="EMBL" id="SFCC01000017">
    <property type="protein sequence ID" value="RZQ60446.1"/>
    <property type="molecule type" value="Genomic_DNA"/>
</dbReference>
<reference evidence="2 3" key="1">
    <citation type="submission" date="2019-02" db="EMBL/GenBank/DDBJ databases">
        <title>Draft genome sequence of Amycolatopsis sp. 8-3EHSu isolated from roots of Suaeda maritima.</title>
        <authorList>
            <person name="Duangmal K."/>
            <person name="Chantavorakit T."/>
        </authorList>
    </citation>
    <scope>NUCLEOTIDE SEQUENCE [LARGE SCALE GENOMIC DNA]</scope>
    <source>
        <strain evidence="2 3">8-3EHSu</strain>
    </source>
</reference>
<evidence type="ECO:0000313" key="3">
    <source>
        <dbReference type="Proteomes" id="UP000292003"/>
    </source>
</evidence>
<comment type="caution">
    <text evidence="2">The sequence shown here is derived from an EMBL/GenBank/DDBJ whole genome shotgun (WGS) entry which is preliminary data.</text>
</comment>
<gene>
    <name evidence="2" type="ORF">EWH70_29565</name>
</gene>
<organism evidence="2 3">
    <name type="scientific">Amycolatopsis suaedae</name>
    <dbReference type="NCBI Taxonomy" id="2510978"/>
    <lineage>
        <taxon>Bacteria</taxon>
        <taxon>Bacillati</taxon>
        <taxon>Actinomycetota</taxon>
        <taxon>Actinomycetes</taxon>
        <taxon>Pseudonocardiales</taxon>
        <taxon>Pseudonocardiaceae</taxon>
        <taxon>Amycolatopsis</taxon>
    </lineage>
</organism>
<dbReference type="RefSeq" id="WP_130478834.1">
    <property type="nucleotide sequence ID" value="NZ_SFCC01000017.1"/>
</dbReference>
<proteinExistence type="predicted"/>
<accession>A0A4Q7J1T3</accession>
<name>A0A4Q7J1T3_9PSEU</name>
<feature type="region of interest" description="Disordered" evidence="1">
    <location>
        <begin position="1"/>
        <end position="44"/>
    </location>
</feature>
<dbReference type="Proteomes" id="UP000292003">
    <property type="component" value="Unassembled WGS sequence"/>
</dbReference>
<keyword evidence="3" id="KW-1185">Reference proteome</keyword>
<sequence>MTAQFQHEPAPPSGPVKPRPRSMWDIERGPAERQQEQTRVQRDRAMDDKWFAQYQHLDRARSDAYEAVTLCQPGQRLNEWATLSSRWRALVEFWTQVRDDSATTYLMRVAAEQARKHAAQRADVAARNAVNERDPAAEH</sequence>
<dbReference type="AlphaFoldDB" id="A0A4Q7J1T3"/>
<evidence type="ECO:0000313" key="2">
    <source>
        <dbReference type="EMBL" id="RZQ60446.1"/>
    </source>
</evidence>
<protein>
    <submittedName>
        <fullName evidence="2">Uncharacterized protein</fullName>
    </submittedName>
</protein>